<proteinExistence type="predicted"/>
<dbReference type="HOGENOM" id="CLU_2515915_0_0_1"/>
<evidence type="ECO:0000313" key="1">
    <source>
        <dbReference type="EnsemblPlants" id="LPERR03G06280.1"/>
    </source>
</evidence>
<dbReference type="Gramene" id="LPERR03G06280.1">
    <property type="protein sequence ID" value="LPERR03G06280.1"/>
    <property type="gene ID" value="LPERR03G06280"/>
</dbReference>
<evidence type="ECO:0000313" key="2">
    <source>
        <dbReference type="Proteomes" id="UP000032180"/>
    </source>
</evidence>
<reference evidence="2" key="2">
    <citation type="submission" date="2013-12" db="EMBL/GenBank/DDBJ databases">
        <authorList>
            <person name="Yu Y."/>
            <person name="Lee S."/>
            <person name="de Baynast K."/>
            <person name="Wissotski M."/>
            <person name="Liu L."/>
            <person name="Talag J."/>
            <person name="Goicoechea J."/>
            <person name="Angelova A."/>
            <person name="Jetty R."/>
            <person name="Kudrna D."/>
            <person name="Golser W."/>
            <person name="Rivera L."/>
            <person name="Zhang J."/>
            <person name="Wing R."/>
        </authorList>
    </citation>
    <scope>NUCLEOTIDE SEQUENCE</scope>
</reference>
<keyword evidence="2" id="KW-1185">Reference proteome</keyword>
<accession>A0A0D9VQP7</accession>
<name>A0A0D9VQP7_9ORYZ</name>
<dbReference type="Proteomes" id="UP000032180">
    <property type="component" value="Chromosome 3"/>
</dbReference>
<dbReference type="AlphaFoldDB" id="A0A0D9VQP7"/>
<organism evidence="1 2">
    <name type="scientific">Leersia perrieri</name>
    <dbReference type="NCBI Taxonomy" id="77586"/>
    <lineage>
        <taxon>Eukaryota</taxon>
        <taxon>Viridiplantae</taxon>
        <taxon>Streptophyta</taxon>
        <taxon>Embryophyta</taxon>
        <taxon>Tracheophyta</taxon>
        <taxon>Spermatophyta</taxon>
        <taxon>Magnoliopsida</taxon>
        <taxon>Liliopsida</taxon>
        <taxon>Poales</taxon>
        <taxon>Poaceae</taxon>
        <taxon>BOP clade</taxon>
        <taxon>Oryzoideae</taxon>
        <taxon>Oryzeae</taxon>
        <taxon>Oryzinae</taxon>
        <taxon>Leersia</taxon>
    </lineage>
</organism>
<reference evidence="1" key="3">
    <citation type="submission" date="2015-04" db="UniProtKB">
        <authorList>
            <consortium name="EnsemblPlants"/>
        </authorList>
    </citation>
    <scope>IDENTIFICATION</scope>
</reference>
<dbReference type="EnsemblPlants" id="LPERR03G06280.1">
    <property type="protein sequence ID" value="LPERR03G06280.1"/>
    <property type="gene ID" value="LPERR03G06280"/>
</dbReference>
<reference evidence="1 2" key="1">
    <citation type="submission" date="2012-08" db="EMBL/GenBank/DDBJ databases">
        <title>Oryza genome evolution.</title>
        <authorList>
            <person name="Wing R.A."/>
        </authorList>
    </citation>
    <scope>NUCLEOTIDE SEQUENCE</scope>
</reference>
<protein>
    <submittedName>
        <fullName evidence="1">Uncharacterized protein</fullName>
    </submittedName>
</protein>
<sequence length="85" mass="9574">MFCRVIHTFLDFGWSLYCRNGSSAKKVSFTASVNSLRRLFFGGTPTLIGTQRSLISPSVNCPENYIIINPSKKEENPLYILGKEI</sequence>